<sequence length="122" mass="13922">MDFELQQLKLQLEAKENGVPQVKKTANSREYPSKPYTPKRSSSDSRFDKTNQTGSTSSFSRGDKLKTDYRSERLSVSCYGYDKPGVTKLRCPNANQQRIRTQQILATSVCIHALQLQMKVRC</sequence>
<accession>A0A8X6NFW2</accession>
<evidence type="ECO:0000313" key="3">
    <source>
        <dbReference type="Proteomes" id="UP000887013"/>
    </source>
</evidence>
<comment type="caution">
    <text evidence="2">The sequence shown here is derived from an EMBL/GenBank/DDBJ whole genome shotgun (WGS) entry which is preliminary data.</text>
</comment>
<proteinExistence type="predicted"/>
<dbReference type="AlphaFoldDB" id="A0A8X6NFW2"/>
<gene>
    <name evidence="2" type="ORF">NPIL_384411</name>
</gene>
<reference evidence="2" key="1">
    <citation type="submission" date="2020-08" db="EMBL/GenBank/DDBJ databases">
        <title>Multicomponent nature underlies the extraordinary mechanical properties of spider dragline silk.</title>
        <authorList>
            <person name="Kono N."/>
            <person name="Nakamura H."/>
            <person name="Mori M."/>
            <person name="Yoshida Y."/>
            <person name="Ohtoshi R."/>
            <person name="Malay A.D."/>
            <person name="Moran D.A.P."/>
            <person name="Tomita M."/>
            <person name="Numata K."/>
            <person name="Arakawa K."/>
        </authorList>
    </citation>
    <scope>NUCLEOTIDE SEQUENCE</scope>
</reference>
<feature type="compositionally biased region" description="Polar residues" evidence="1">
    <location>
        <begin position="50"/>
        <end position="60"/>
    </location>
</feature>
<evidence type="ECO:0000313" key="2">
    <source>
        <dbReference type="EMBL" id="GFT12826.1"/>
    </source>
</evidence>
<protein>
    <submittedName>
        <fullName evidence="2">Uncharacterized protein</fullName>
    </submittedName>
</protein>
<organism evidence="2 3">
    <name type="scientific">Nephila pilipes</name>
    <name type="common">Giant wood spider</name>
    <name type="synonym">Nephila maculata</name>
    <dbReference type="NCBI Taxonomy" id="299642"/>
    <lineage>
        <taxon>Eukaryota</taxon>
        <taxon>Metazoa</taxon>
        <taxon>Ecdysozoa</taxon>
        <taxon>Arthropoda</taxon>
        <taxon>Chelicerata</taxon>
        <taxon>Arachnida</taxon>
        <taxon>Araneae</taxon>
        <taxon>Araneomorphae</taxon>
        <taxon>Entelegynae</taxon>
        <taxon>Araneoidea</taxon>
        <taxon>Nephilidae</taxon>
        <taxon>Nephila</taxon>
    </lineage>
</organism>
<name>A0A8X6NFW2_NEPPI</name>
<dbReference type="Proteomes" id="UP000887013">
    <property type="component" value="Unassembled WGS sequence"/>
</dbReference>
<keyword evidence="3" id="KW-1185">Reference proteome</keyword>
<dbReference type="EMBL" id="BMAW01009239">
    <property type="protein sequence ID" value="GFT12826.1"/>
    <property type="molecule type" value="Genomic_DNA"/>
</dbReference>
<evidence type="ECO:0000256" key="1">
    <source>
        <dbReference type="SAM" id="MobiDB-lite"/>
    </source>
</evidence>
<feature type="region of interest" description="Disordered" evidence="1">
    <location>
        <begin position="15"/>
        <end position="66"/>
    </location>
</feature>